<gene>
    <name evidence="1" type="ORF">HD556DRAFT_859402</name>
</gene>
<reference evidence="1" key="1">
    <citation type="journal article" date="2020" name="New Phytol.">
        <title>Comparative genomics reveals dynamic genome evolution in host specialist ectomycorrhizal fungi.</title>
        <authorList>
            <person name="Lofgren L.A."/>
            <person name="Nguyen N.H."/>
            <person name="Vilgalys R."/>
            <person name="Ruytinx J."/>
            <person name="Liao H.L."/>
            <person name="Branco S."/>
            <person name="Kuo A."/>
            <person name="LaButti K."/>
            <person name="Lipzen A."/>
            <person name="Andreopoulos W."/>
            <person name="Pangilinan J."/>
            <person name="Riley R."/>
            <person name="Hundley H."/>
            <person name="Na H."/>
            <person name="Barry K."/>
            <person name="Grigoriev I.V."/>
            <person name="Stajich J.E."/>
            <person name="Kennedy P.G."/>
        </authorList>
    </citation>
    <scope>NUCLEOTIDE SEQUENCE</scope>
    <source>
        <strain evidence="1">S12</strain>
    </source>
</reference>
<proteinExistence type="predicted"/>
<sequence length="113" mass="12925">MRLFVCLASPSFPVFPHFTLTQILEKHRVDECEATFPPPSDISGSNSSITLFKLRAPSLVFHTPLIRAHRMAFQKRAGVCYRKLNPHTPKFLPVQIPISYVRHELFSNLPNPQ</sequence>
<comment type="caution">
    <text evidence="1">The sequence shown here is derived from an EMBL/GenBank/DDBJ whole genome shotgun (WGS) entry which is preliminary data.</text>
</comment>
<organism evidence="1 2">
    <name type="scientific">Suillus plorans</name>
    <dbReference type="NCBI Taxonomy" id="116603"/>
    <lineage>
        <taxon>Eukaryota</taxon>
        <taxon>Fungi</taxon>
        <taxon>Dikarya</taxon>
        <taxon>Basidiomycota</taxon>
        <taxon>Agaricomycotina</taxon>
        <taxon>Agaricomycetes</taxon>
        <taxon>Agaricomycetidae</taxon>
        <taxon>Boletales</taxon>
        <taxon>Suillineae</taxon>
        <taxon>Suillaceae</taxon>
        <taxon>Suillus</taxon>
    </lineage>
</organism>
<dbReference type="Proteomes" id="UP000719766">
    <property type="component" value="Unassembled WGS sequence"/>
</dbReference>
<name>A0A9P7DDU8_9AGAM</name>
<dbReference type="OrthoDB" id="10514257at2759"/>
<keyword evidence="2" id="KW-1185">Reference proteome</keyword>
<dbReference type="EMBL" id="JABBWE010000068">
    <property type="protein sequence ID" value="KAG1788461.1"/>
    <property type="molecule type" value="Genomic_DNA"/>
</dbReference>
<accession>A0A9P7DDU8</accession>
<dbReference type="AlphaFoldDB" id="A0A9P7DDU8"/>
<protein>
    <submittedName>
        <fullName evidence="1">Uncharacterized protein</fullName>
    </submittedName>
</protein>
<evidence type="ECO:0000313" key="1">
    <source>
        <dbReference type="EMBL" id="KAG1788461.1"/>
    </source>
</evidence>
<evidence type="ECO:0000313" key="2">
    <source>
        <dbReference type="Proteomes" id="UP000719766"/>
    </source>
</evidence>
<dbReference type="RefSeq" id="XP_041155689.1">
    <property type="nucleotide sequence ID" value="XM_041311849.1"/>
</dbReference>
<dbReference type="GeneID" id="64605613"/>